<dbReference type="AlphaFoldDB" id="A0A0F9EIG2"/>
<feature type="region of interest" description="Disordered" evidence="1">
    <location>
        <begin position="1"/>
        <end position="26"/>
    </location>
</feature>
<accession>A0A0F9EIG2</accession>
<name>A0A0F9EIG2_9ZZZZ</name>
<reference evidence="2" key="1">
    <citation type="journal article" date="2015" name="Nature">
        <title>Complex archaea that bridge the gap between prokaryotes and eukaryotes.</title>
        <authorList>
            <person name="Spang A."/>
            <person name="Saw J.H."/>
            <person name="Jorgensen S.L."/>
            <person name="Zaremba-Niedzwiedzka K."/>
            <person name="Martijn J."/>
            <person name="Lind A.E."/>
            <person name="van Eijk R."/>
            <person name="Schleper C."/>
            <person name="Guy L."/>
            <person name="Ettema T.J."/>
        </authorList>
    </citation>
    <scope>NUCLEOTIDE SEQUENCE</scope>
</reference>
<evidence type="ECO:0000256" key="1">
    <source>
        <dbReference type="SAM" id="MobiDB-lite"/>
    </source>
</evidence>
<protein>
    <submittedName>
        <fullName evidence="2">Uncharacterized protein</fullName>
    </submittedName>
</protein>
<proteinExistence type="predicted"/>
<feature type="compositionally biased region" description="Basic and acidic residues" evidence="1">
    <location>
        <begin position="1"/>
        <end position="24"/>
    </location>
</feature>
<dbReference type="EMBL" id="LAZR01024829">
    <property type="protein sequence ID" value="KKL73873.1"/>
    <property type="molecule type" value="Genomic_DNA"/>
</dbReference>
<gene>
    <name evidence="2" type="ORF">LCGC14_2070600</name>
</gene>
<sequence length="61" mass="6835">MSETKHTPLPWRQHDSGTKVKDKPVSAILGSKHGDFRDKTIASYIWEEADGQLIVTSVNAR</sequence>
<organism evidence="2">
    <name type="scientific">marine sediment metagenome</name>
    <dbReference type="NCBI Taxonomy" id="412755"/>
    <lineage>
        <taxon>unclassified sequences</taxon>
        <taxon>metagenomes</taxon>
        <taxon>ecological metagenomes</taxon>
    </lineage>
</organism>
<comment type="caution">
    <text evidence="2">The sequence shown here is derived from an EMBL/GenBank/DDBJ whole genome shotgun (WGS) entry which is preliminary data.</text>
</comment>
<feature type="non-terminal residue" evidence="2">
    <location>
        <position position="61"/>
    </location>
</feature>
<evidence type="ECO:0000313" key="2">
    <source>
        <dbReference type="EMBL" id="KKL73873.1"/>
    </source>
</evidence>